<comment type="similarity">
    <text evidence="1">Belongs to the IlvD/Edd family.</text>
</comment>
<feature type="domain" description="Dihydroxy-acid/6-phosphogluconate dehydratase C-terminal" evidence="4">
    <location>
        <begin position="366"/>
        <end position="555"/>
    </location>
</feature>
<dbReference type="PROSITE" id="PS00887">
    <property type="entry name" value="ILVD_EDD_2"/>
    <property type="match status" value="1"/>
</dbReference>
<dbReference type="PROSITE" id="PS00886">
    <property type="entry name" value="ILVD_EDD_1"/>
    <property type="match status" value="1"/>
</dbReference>
<organism evidence="5 6">
    <name type="scientific">Oceanidesulfovibrio marinus</name>
    <dbReference type="NCBI Taxonomy" id="370038"/>
    <lineage>
        <taxon>Bacteria</taxon>
        <taxon>Pseudomonadati</taxon>
        <taxon>Thermodesulfobacteriota</taxon>
        <taxon>Desulfovibrionia</taxon>
        <taxon>Desulfovibrionales</taxon>
        <taxon>Desulfovibrionaceae</taxon>
        <taxon>Oceanidesulfovibrio</taxon>
    </lineage>
</organism>
<evidence type="ECO:0000313" key="5">
    <source>
        <dbReference type="EMBL" id="QJT07423.1"/>
    </source>
</evidence>
<name>A0ABX6NA07_9BACT</name>
<dbReference type="Pfam" id="PF00920">
    <property type="entry name" value="ILVD_EDD_N"/>
    <property type="match status" value="1"/>
</dbReference>
<gene>
    <name evidence="5" type="ORF">E8L03_00175</name>
</gene>
<dbReference type="Pfam" id="PF24877">
    <property type="entry name" value="ILV_EDD_C"/>
    <property type="match status" value="1"/>
</dbReference>
<accession>A0ABX6NA07</accession>
<proteinExistence type="inferred from homology"/>
<dbReference type="InterPro" id="IPR042096">
    <property type="entry name" value="Dihydro-acid_dehy_C"/>
</dbReference>
<dbReference type="EMBL" id="CP039543">
    <property type="protein sequence ID" value="QJT07423.1"/>
    <property type="molecule type" value="Genomic_DNA"/>
</dbReference>
<keyword evidence="2" id="KW-0456">Lyase</keyword>
<sequence>MVSKEKHPALRGKKEFGVAWAEREALLRGLGLSREELEKPQIAIINTWSDINPGHRHLRGIEESIRTGVVRAGGLPFRFNVLGLCDGIALINSQYILPSRDLIVNEIEVYAEAYGMDAMILLGTCDKIIPAFLMAAGRLDIPALVVTGGYMPAGVHPKSGQLLSFVDVGRSVGSVQSGAMTREDLDDIIDNACPGPGACPMMGTANTMCILAEAVGMTMPGNSTTPANSTKLLQLADSAGEQIVHLWEQGVTARKIITEQNIHNMICADLAMGGSTNSLVHVPAVATEAELDIDCLGLFDKLSQDIPLLMGITPNGPHLMHDFDRAGGVRALFSELSDFLDKDSLTVAGTTVGENVDGIAVKDASVIRSFDDPLSKGGALAVLRGNLAPGGAIVKVSAVPENLLIFRGTAKVFHSNEDAIEALRNGGIESGDVILITFQGCKGAPGLNSTFVVTSELAGSPLADSVALITDGRFSGATEGACIGYVSPEAALRGPLLAVCDGDIVSYDIPNRTISVELSEEQIAQRIHDAEMPLTYRKGYIGIYQRTVQSLSKGAVLRGMDEENV</sequence>
<dbReference type="InterPro" id="IPR020558">
    <property type="entry name" value="DiOHA_6PGluconate_deHydtase_CS"/>
</dbReference>
<dbReference type="PANTHER" id="PTHR43661:SF3">
    <property type="entry name" value="D-XYLONATE DEHYDRATASE YAGF-RELATED"/>
    <property type="match status" value="1"/>
</dbReference>
<dbReference type="Proteomes" id="UP000503251">
    <property type="component" value="Chromosome"/>
</dbReference>
<feature type="domain" description="Dihydroxy-acid/6-phosphogluconate dehydratase N-terminal" evidence="3">
    <location>
        <begin position="39"/>
        <end position="355"/>
    </location>
</feature>
<reference evidence="5 6" key="1">
    <citation type="submission" date="2019-04" db="EMBL/GenBank/DDBJ databases">
        <title>Isolation and culture of sulfate reducing bacteria from the cold seep of the South China Sea.</title>
        <authorList>
            <person name="Sun C."/>
            <person name="Liu R."/>
        </authorList>
    </citation>
    <scope>NUCLEOTIDE SEQUENCE [LARGE SCALE GENOMIC DNA]</scope>
    <source>
        <strain evidence="5 6">CS1</strain>
    </source>
</reference>
<dbReference type="InterPro" id="IPR000581">
    <property type="entry name" value="ILV_EDD_N"/>
</dbReference>
<evidence type="ECO:0000256" key="2">
    <source>
        <dbReference type="ARBA" id="ARBA00023239"/>
    </source>
</evidence>
<dbReference type="InterPro" id="IPR056740">
    <property type="entry name" value="ILV_EDD_C"/>
</dbReference>
<evidence type="ECO:0000313" key="6">
    <source>
        <dbReference type="Proteomes" id="UP000503251"/>
    </source>
</evidence>
<dbReference type="Gene3D" id="3.50.30.80">
    <property type="entry name" value="IlvD/EDD C-terminal domain-like"/>
    <property type="match status" value="1"/>
</dbReference>
<evidence type="ECO:0000259" key="3">
    <source>
        <dbReference type="Pfam" id="PF00920"/>
    </source>
</evidence>
<dbReference type="SUPFAM" id="SSF143975">
    <property type="entry name" value="IlvD/EDD N-terminal domain-like"/>
    <property type="match status" value="1"/>
</dbReference>
<keyword evidence="6" id="KW-1185">Reference proteome</keyword>
<protein>
    <submittedName>
        <fullName evidence="5">Dihydroxy-acid dehydratase</fullName>
    </submittedName>
</protein>
<dbReference type="SUPFAM" id="SSF52016">
    <property type="entry name" value="LeuD/IlvD-like"/>
    <property type="match status" value="1"/>
</dbReference>
<evidence type="ECO:0000256" key="1">
    <source>
        <dbReference type="ARBA" id="ARBA00006486"/>
    </source>
</evidence>
<dbReference type="PANTHER" id="PTHR43661">
    <property type="entry name" value="D-XYLONATE DEHYDRATASE"/>
    <property type="match status" value="1"/>
</dbReference>
<evidence type="ECO:0000259" key="4">
    <source>
        <dbReference type="Pfam" id="PF24877"/>
    </source>
</evidence>
<dbReference type="InterPro" id="IPR037237">
    <property type="entry name" value="IlvD/EDD_N"/>
</dbReference>